<dbReference type="RefSeq" id="WP_262575411.1">
    <property type="nucleotide sequence ID" value="NZ_JAOQJU010000012.1"/>
</dbReference>
<keyword evidence="1" id="KW-0677">Repeat</keyword>
<dbReference type="InterPro" id="IPR003343">
    <property type="entry name" value="Big_2"/>
</dbReference>
<reference evidence="5 6" key="1">
    <citation type="journal article" date="2021" name="ISME Commun">
        <title>Automated analysis of genomic sequences facilitates high-throughput and comprehensive description of bacteria.</title>
        <authorList>
            <person name="Hitch T.C.A."/>
        </authorList>
    </citation>
    <scope>NUCLEOTIDE SEQUENCE [LARGE SCALE GENOMIC DNA]</scope>
    <source>
        <strain evidence="5 6">Sanger_03</strain>
    </source>
</reference>
<evidence type="ECO:0000256" key="2">
    <source>
        <dbReference type="SAM" id="MobiDB-lite"/>
    </source>
</evidence>
<dbReference type="Pfam" id="PF00395">
    <property type="entry name" value="SLH"/>
    <property type="match status" value="3"/>
</dbReference>
<gene>
    <name evidence="5" type="ORF">OCV99_10595</name>
</gene>
<dbReference type="Pfam" id="PF00188">
    <property type="entry name" value="CAP"/>
    <property type="match status" value="1"/>
</dbReference>
<dbReference type="InterPro" id="IPR032675">
    <property type="entry name" value="LRR_dom_sf"/>
</dbReference>
<dbReference type="InterPro" id="IPR026906">
    <property type="entry name" value="LRR_5"/>
</dbReference>
<feature type="domain" description="SLH" evidence="4">
    <location>
        <begin position="851"/>
        <end position="910"/>
    </location>
</feature>
<dbReference type="Pfam" id="PF13306">
    <property type="entry name" value="LRR_5"/>
    <property type="match status" value="2"/>
</dbReference>
<name>A0ABT2RNX8_9FIRM</name>
<dbReference type="InterPro" id="IPR001119">
    <property type="entry name" value="SLH_dom"/>
</dbReference>
<sequence>MQEIYKKIWKGFGFVLFAALLLFPAASVRAESEKLCNEEEAKVPEGYVISEEETGEEITCMEVEGTCGDSASWILDNGVLTISGSGDMSDYSTSNDPGWYSDRLSVKSIVIEDGITSIGKMAFYNCTNLTDIRIADSVSALGEAAFYGCSSLENITLPVKITALPSGLFAECGNLRAITAEGVTKIANYAFQNTALTEFTIGSEVTSIGGYAFFATKIAAFQVEEGNEIFSAEEGVLFSDQGKTLFAYPAGASRTAYIVPEKVTKIATMAFARNQSLQSVSLGDTVTELGESAFQECYSLRSVVIPDSVTEVGYFTFFGCENLESVAFGGGLESTSYQMFEECSSLTDITFSRELRKLYARTFARCYSLSEVELPENIEEIGNGCFGECFALTSFTSKGLKLIPYQAFLNDRALSSVSLNEGVTSISRVSFYGCTVLEAITVPKTVTFIHPIAFPKATEITCLNPEMDAFGINGYRRLDEVAVSGTRKYGFAYEVLKIVNEKRAENGMGALIMDESLLETAMTRAAEISVLFAHTRPDSSSCFDLNQLMHAENVAAWQTSPAAAMDSWMNSDGHRENILTESFTTIGIGCFQIDGQYYWVQCFGENEASADCSQPADREVTEEIAIAMETFDEANNSTGIIWGEPESYQYEFGIAPDNQKMEENSSAELYAYIVNPGTNGKTKLTAAGVNWKSGDMDLVTVENGKLKSLSKSGQTTIDASTKEGYFQASAILSVGKEEEDPQEPSDPSEPQEPSDPSEPQEPSDPQEPSEPQVRISFEEPDREMVIKESIKLHVTVEPAGYAGDVTWKSSDSNVLRVDKDGTITALWPGQAQVTAELNGKTAVCTVKVYGTEKVYTDVQTTDWYYNYLNKAYIENLMSGYSNGQFGPADNITRGQFAIILYRYEGEPAVSFDAHTFPDVAGGLYYSDAIAWAKETGVVGGYSNGYFGPDDAMTREQFATMMYRYACYKGYDVNISGSQDTFYAFPDAGQVTAFAETAMQWAVNRGLISGDQGMLNPQGTANRAVTATIMNRFIDVYGR</sequence>
<dbReference type="PANTHER" id="PTHR45661:SF3">
    <property type="entry name" value="IG-LIKE DOMAIN-CONTAINING PROTEIN"/>
    <property type="match status" value="1"/>
</dbReference>
<accession>A0ABT2RNX8</accession>
<dbReference type="InterPro" id="IPR035940">
    <property type="entry name" value="CAP_sf"/>
</dbReference>
<feature type="domain" description="SLH" evidence="4">
    <location>
        <begin position="912"/>
        <end position="975"/>
    </location>
</feature>
<proteinExistence type="predicted"/>
<feature type="region of interest" description="Disordered" evidence="2">
    <location>
        <begin position="735"/>
        <end position="777"/>
    </location>
</feature>
<dbReference type="Proteomes" id="UP001652431">
    <property type="component" value="Unassembled WGS sequence"/>
</dbReference>
<dbReference type="InterPro" id="IPR053139">
    <property type="entry name" value="Surface_bspA-like"/>
</dbReference>
<dbReference type="InterPro" id="IPR008964">
    <property type="entry name" value="Invasin/intimin_cell_adhesion"/>
</dbReference>
<feature type="signal peptide" evidence="3">
    <location>
        <begin position="1"/>
        <end position="30"/>
    </location>
</feature>
<evidence type="ECO:0000259" key="4">
    <source>
        <dbReference type="PROSITE" id="PS51272"/>
    </source>
</evidence>
<evidence type="ECO:0000313" key="6">
    <source>
        <dbReference type="Proteomes" id="UP001652431"/>
    </source>
</evidence>
<dbReference type="SUPFAM" id="SSF55797">
    <property type="entry name" value="PR-1-like"/>
    <property type="match status" value="1"/>
</dbReference>
<dbReference type="Gene3D" id="3.80.10.10">
    <property type="entry name" value="Ribonuclease Inhibitor"/>
    <property type="match status" value="2"/>
</dbReference>
<keyword evidence="3" id="KW-0732">Signal</keyword>
<dbReference type="PROSITE" id="PS51272">
    <property type="entry name" value="SLH"/>
    <property type="match status" value="3"/>
</dbReference>
<dbReference type="CDD" id="cd05379">
    <property type="entry name" value="CAP_bacterial"/>
    <property type="match status" value="1"/>
</dbReference>
<dbReference type="PANTHER" id="PTHR45661">
    <property type="entry name" value="SURFACE ANTIGEN"/>
    <property type="match status" value="1"/>
</dbReference>
<dbReference type="SUPFAM" id="SSF49373">
    <property type="entry name" value="Invasin/intimin cell-adhesion fragments"/>
    <property type="match status" value="1"/>
</dbReference>
<feature type="chain" id="PRO_5045288022" evidence="3">
    <location>
        <begin position="31"/>
        <end position="1038"/>
    </location>
</feature>
<keyword evidence="6" id="KW-1185">Reference proteome</keyword>
<dbReference type="Pfam" id="PF02368">
    <property type="entry name" value="Big_2"/>
    <property type="match status" value="1"/>
</dbReference>
<organism evidence="5 6">
    <name type="scientific">Dorea acetigenes</name>
    <dbReference type="NCBI Taxonomy" id="2981787"/>
    <lineage>
        <taxon>Bacteria</taxon>
        <taxon>Bacillati</taxon>
        <taxon>Bacillota</taxon>
        <taxon>Clostridia</taxon>
        <taxon>Lachnospirales</taxon>
        <taxon>Lachnospiraceae</taxon>
        <taxon>Dorea</taxon>
    </lineage>
</organism>
<evidence type="ECO:0000256" key="1">
    <source>
        <dbReference type="ARBA" id="ARBA00022737"/>
    </source>
</evidence>
<dbReference type="EMBL" id="JAOQJU010000012">
    <property type="protein sequence ID" value="MCU6686991.1"/>
    <property type="molecule type" value="Genomic_DNA"/>
</dbReference>
<dbReference type="InterPro" id="IPR014044">
    <property type="entry name" value="CAP_dom"/>
</dbReference>
<dbReference type="Gene3D" id="2.60.40.1080">
    <property type="match status" value="2"/>
</dbReference>
<evidence type="ECO:0000256" key="3">
    <source>
        <dbReference type="SAM" id="SignalP"/>
    </source>
</evidence>
<protein>
    <submittedName>
        <fullName evidence="5">Leucine-rich repeat protein</fullName>
    </submittedName>
</protein>
<feature type="domain" description="SLH" evidence="4">
    <location>
        <begin position="981"/>
        <end position="1038"/>
    </location>
</feature>
<evidence type="ECO:0000313" key="5">
    <source>
        <dbReference type="EMBL" id="MCU6686991.1"/>
    </source>
</evidence>
<dbReference type="SUPFAM" id="SSF52058">
    <property type="entry name" value="L domain-like"/>
    <property type="match status" value="1"/>
</dbReference>
<comment type="caution">
    <text evidence="5">The sequence shown here is derived from an EMBL/GenBank/DDBJ whole genome shotgun (WGS) entry which is preliminary data.</text>
</comment>
<dbReference type="Gene3D" id="3.40.33.10">
    <property type="entry name" value="CAP"/>
    <property type="match status" value="1"/>
</dbReference>